<evidence type="ECO:0000313" key="3">
    <source>
        <dbReference type="EMBL" id="KAF2151456.1"/>
    </source>
</evidence>
<feature type="region of interest" description="Disordered" evidence="1">
    <location>
        <begin position="154"/>
        <end position="192"/>
    </location>
</feature>
<dbReference type="EMBL" id="ML996088">
    <property type="protein sequence ID" value="KAF2151456.1"/>
    <property type="molecule type" value="Genomic_DNA"/>
</dbReference>
<protein>
    <submittedName>
        <fullName evidence="3">Uncharacterized protein</fullName>
    </submittedName>
</protein>
<keyword evidence="2" id="KW-0732">Signal</keyword>
<gene>
    <name evidence="3" type="ORF">K461DRAFT_322701</name>
</gene>
<evidence type="ECO:0000256" key="2">
    <source>
        <dbReference type="SAM" id="SignalP"/>
    </source>
</evidence>
<reference evidence="3" key="1">
    <citation type="journal article" date="2020" name="Stud. Mycol.">
        <title>101 Dothideomycetes genomes: a test case for predicting lifestyles and emergence of pathogens.</title>
        <authorList>
            <person name="Haridas S."/>
            <person name="Albert R."/>
            <person name="Binder M."/>
            <person name="Bloem J."/>
            <person name="Labutti K."/>
            <person name="Salamov A."/>
            <person name="Andreopoulos B."/>
            <person name="Baker S."/>
            <person name="Barry K."/>
            <person name="Bills G."/>
            <person name="Bluhm B."/>
            <person name="Cannon C."/>
            <person name="Castanera R."/>
            <person name="Culley D."/>
            <person name="Daum C."/>
            <person name="Ezra D."/>
            <person name="Gonzalez J."/>
            <person name="Henrissat B."/>
            <person name="Kuo A."/>
            <person name="Liang C."/>
            <person name="Lipzen A."/>
            <person name="Lutzoni F."/>
            <person name="Magnuson J."/>
            <person name="Mondo S."/>
            <person name="Nolan M."/>
            <person name="Ohm R."/>
            <person name="Pangilinan J."/>
            <person name="Park H.-J."/>
            <person name="Ramirez L."/>
            <person name="Alfaro M."/>
            <person name="Sun H."/>
            <person name="Tritt A."/>
            <person name="Yoshinaga Y."/>
            <person name="Zwiers L.-H."/>
            <person name="Turgeon B."/>
            <person name="Goodwin S."/>
            <person name="Spatafora J."/>
            <person name="Crous P."/>
            <person name="Grigoriev I."/>
        </authorList>
    </citation>
    <scope>NUCLEOTIDE SEQUENCE</scope>
    <source>
        <strain evidence="3">CBS 260.36</strain>
    </source>
</reference>
<feature type="signal peptide" evidence="2">
    <location>
        <begin position="1"/>
        <end position="22"/>
    </location>
</feature>
<evidence type="ECO:0000313" key="4">
    <source>
        <dbReference type="Proteomes" id="UP000799439"/>
    </source>
</evidence>
<dbReference type="Proteomes" id="UP000799439">
    <property type="component" value="Unassembled WGS sequence"/>
</dbReference>
<evidence type="ECO:0000256" key="1">
    <source>
        <dbReference type="SAM" id="MobiDB-lite"/>
    </source>
</evidence>
<dbReference type="AlphaFoldDB" id="A0A9P4IXH8"/>
<proteinExistence type="predicted"/>
<organism evidence="3 4">
    <name type="scientific">Myriangium duriaei CBS 260.36</name>
    <dbReference type="NCBI Taxonomy" id="1168546"/>
    <lineage>
        <taxon>Eukaryota</taxon>
        <taxon>Fungi</taxon>
        <taxon>Dikarya</taxon>
        <taxon>Ascomycota</taxon>
        <taxon>Pezizomycotina</taxon>
        <taxon>Dothideomycetes</taxon>
        <taxon>Dothideomycetidae</taxon>
        <taxon>Myriangiales</taxon>
        <taxon>Myriangiaceae</taxon>
        <taxon>Myriangium</taxon>
    </lineage>
</organism>
<comment type="caution">
    <text evidence="3">The sequence shown here is derived from an EMBL/GenBank/DDBJ whole genome shotgun (WGS) entry which is preliminary data.</text>
</comment>
<name>A0A9P4IXH8_9PEZI</name>
<sequence>MSGFRDLSYALLFLLLLQYTTALSLCETTSNAVTRDVADPLTFCKFWTAGHKDRTHSPLKDLTPAQVTKACKCLLTKPSPTSTSPEINVQFRHCNASDGAIEKYKTEVRDPIAFCGFWTASPMRTRSPFRGLSTTDLSKICTCAAKTPSLFEPQAASLTGSTTSTRTNRPTKSGSASLATHHPSSKFSSSIRHFSSKASSSLRHTSSETFARTMAPLPSNVPGADFSTRSILQSGTSSTVKRFIETAPTSTFTMVFPTWSNPATLDNLKPGRVEVKFEQTETLQKREDITMGEAVANRNVVLWIPPEVDSTHIIQNISCSSEGIWVEFRDSETAQYASKLWEANSPFTTFVQCPQDKLTRRGTLLTTSSNISKPHKNLRRSVSNRVFIDGAVGNIDIGLRNSSSNFAFDASMRANMNALAPSVQSPWGLAQRVSTFSGPTSGDVASTVLGKAAIIEDLLLQPLPAPNSVDVFCVKCSIGTDLHVQGNIDMSSGSVSNAALSLNGDIVIEMNIGMSIMWPMEMALSFPLLKVALPGYNLNNFYEIVPVVTVGMSADSYNIPLGSIGQMFLGNRFGLHFENFNFANAKDTNIGITSSLEHKWNASGQLEWYNGTTPGHDWGWSFPTTLSFDIVHKNKTSTLARLDRTPLLRPVPRYSDRDDCATGTLQGSYNDMLSWMDSTGETTALDETFSNLPNVCFGTPDALSTTMINNPGITATTTAGTPSTTSIMNDIYKHFNVYKRINVYRHINVHKLIKVYKHFNVYKHSNFYNDFDTYHHFDTCNYFNTYN</sequence>
<keyword evidence="4" id="KW-1185">Reference proteome</keyword>
<feature type="chain" id="PRO_5040470559" evidence="2">
    <location>
        <begin position="23"/>
        <end position="787"/>
    </location>
</feature>
<accession>A0A9P4IXH8</accession>
<feature type="compositionally biased region" description="Polar residues" evidence="1">
    <location>
        <begin position="156"/>
        <end position="178"/>
    </location>
</feature>